<evidence type="ECO:0000313" key="2">
    <source>
        <dbReference type="EMBL" id="RPD53166.1"/>
    </source>
</evidence>
<accession>A0A5C2RSM3</accession>
<dbReference type="EMBL" id="ML122328">
    <property type="protein sequence ID" value="RPD53166.1"/>
    <property type="molecule type" value="Genomic_DNA"/>
</dbReference>
<dbReference type="AlphaFoldDB" id="A0A5C2RSM3"/>
<dbReference type="InterPro" id="IPR029063">
    <property type="entry name" value="SAM-dependent_MTases_sf"/>
</dbReference>
<dbReference type="OrthoDB" id="184880at2759"/>
<dbReference type="SUPFAM" id="SSF53335">
    <property type="entry name" value="S-adenosyl-L-methionine-dependent methyltransferases"/>
    <property type="match status" value="1"/>
</dbReference>
<dbReference type="InterPro" id="IPR041698">
    <property type="entry name" value="Methyltransf_25"/>
</dbReference>
<organism evidence="2 3">
    <name type="scientific">Lentinus tigrinus ALCF2SS1-6</name>
    <dbReference type="NCBI Taxonomy" id="1328759"/>
    <lineage>
        <taxon>Eukaryota</taxon>
        <taxon>Fungi</taxon>
        <taxon>Dikarya</taxon>
        <taxon>Basidiomycota</taxon>
        <taxon>Agaricomycotina</taxon>
        <taxon>Agaricomycetes</taxon>
        <taxon>Polyporales</taxon>
        <taxon>Polyporaceae</taxon>
        <taxon>Lentinus</taxon>
    </lineage>
</organism>
<dbReference type="Pfam" id="PF13649">
    <property type="entry name" value="Methyltransf_25"/>
    <property type="match status" value="1"/>
</dbReference>
<sequence>MSSEQSDRQYLLEIGEAERAEARLSLQYSVLQRICGHQVVFPSISFGAGDRILDSGTGSGMWLLDVAGDNAIPEHVFLQGIDVDDRLFPLSDPRVASRPNVDFRVESVLQLPHAWTNTFTLINQRLLGVALKEPEWPRALSEIHRVISPGGWVQLGELSDWKAGPVTARFRTIFETLFKSKGLKVDCAERLPDMLRDAGFVDVHEEVKSLPLGAWAGQDGLDARNVWIGTARVFKGAVLKEGGLGLVSGEDEMDELIREMEKEWDSTHGAFIQYHVMWGQKPSA</sequence>
<feature type="domain" description="Methyltransferase" evidence="1">
    <location>
        <begin position="52"/>
        <end position="151"/>
    </location>
</feature>
<dbReference type="CDD" id="cd02440">
    <property type="entry name" value="AdoMet_MTases"/>
    <property type="match status" value="1"/>
</dbReference>
<dbReference type="GO" id="GO:0008168">
    <property type="term" value="F:methyltransferase activity"/>
    <property type="evidence" value="ECO:0007669"/>
    <property type="project" value="UniProtKB-KW"/>
</dbReference>
<keyword evidence="2" id="KW-0808">Transferase</keyword>
<dbReference type="STRING" id="1328759.A0A5C2RSM3"/>
<gene>
    <name evidence="2" type="ORF">L227DRAFT_589449</name>
</gene>
<dbReference type="Gene3D" id="3.40.50.150">
    <property type="entry name" value="Vaccinia Virus protein VP39"/>
    <property type="match status" value="1"/>
</dbReference>
<keyword evidence="3" id="KW-1185">Reference proteome</keyword>
<evidence type="ECO:0000259" key="1">
    <source>
        <dbReference type="Pfam" id="PF13649"/>
    </source>
</evidence>
<reference evidence="2" key="1">
    <citation type="journal article" date="2018" name="Genome Biol. Evol.">
        <title>Genomics and development of Lentinus tigrinus, a white-rot wood-decaying mushroom with dimorphic fruiting bodies.</title>
        <authorList>
            <person name="Wu B."/>
            <person name="Xu Z."/>
            <person name="Knudson A."/>
            <person name="Carlson A."/>
            <person name="Chen N."/>
            <person name="Kovaka S."/>
            <person name="LaButti K."/>
            <person name="Lipzen A."/>
            <person name="Pennachio C."/>
            <person name="Riley R."/>
            <person name="Schakwitz W."/>
            <person name="Umezawa K."/>
            <person name="Ohm R.A."/>
            <person name="Grigoriev I.V."/>
            <person name="Nagy L.G."/>
            <person name="Gibbons J."/>
            <person name="Hibbett D."/>
        </authorList>
    </citation>
    <scope>NUCLEOTIDE SEQUENCE [LARGE SCALE GENOMIC DNA]</scope>
    <source>
        <strain evidence="2">ALCF2SS1-6</strain>
    </source>
</reference>
<proteinExistence type="predicted"/>
<protein>
    <submittedName>
        <fullName evidence="2">S-adenosyl-L-methionine-dependent methyltransferase</fullName>
    </submittedName>
</protein>
<dbReference type="Proteomes" id="UP000313359">
    <property type="component" value="Unassembled WGS sequence"/>
</dbReference>
<evidence type="ECO:0000313" key="3">
    <source>
        <dbReference type="Proteomes" id="UP000313359"/>
    </source>
</evidence>
<dbReference type="GO" id="GO:0032259">
    <property type="term" value="P:methylation"/>
    <property type="evidence" value="ECO:0007669"/>
    <property type="project" value="UniProtKB-KW"/>
</dbReference>
<name>A0A5C2RSM3_9APHY</name>
<keyword evidence="2" id="KW-0489">Methyltransferase</keyword>